<dbReference type="EMBL" id="JAMQON010000002">
    <property type="protein sequence ID" value="MDS0259506.1"/>
    <property type="molecule type" value="Genomic_DNA"/>
</dbReference>
<keyword evidence="1" id="KW-0472">Membrane</keyword>
<keyword evidence="1" id="KW-0812">Transmembrane</keyword>
<gene>
    <name evidence="2" type="ORF">NDI56_08880</name>
</gene>
<comment type="caution">
    <text evidence="2">The sequence shown here is derived from an EMBL/GenBank/DDBJ whole genome shotgun (WGS) entry which is preliminary data.</text>
</comment>
<reference evidence="2 3" key="1">
    <citation type="submission" date="2022-06" db="EMBL/GenBank/DDBJ databases">
        <title>Haloarcula sp. a new haloarchaeum isolate from saline soil.</title>
        <authorList>
            <person name="Strakova D."/>
            <person name="Galisteo C."/>
            <person name="Sanchez-Porro C."/>
            <person name="Ventosa A."/>
        </authorList>
    </citation>
    <scope>NUCLEOTIDE SEQUENCE [LARGE SCALE GENOMIC DNA]</scope>
    <source>
        <strain evidence="2 3">S1CR25-12</strain>
    </source>
</reference>
<name>A0ABU2FCP5_9EURY</name>
<keyword evidence="3" id="KW-1185">Reference proteome</keyword>
<dbReference type="InterPro" id="IPR058328">
    <property type="entry name" value="DUF8015"/>
</dbReference>
<keyword evidence="1" id="KW-1133">Transmembrane helix</keyword>
<protein>
    <submittedName>
        <fullName evidence="2">Uncharacterized protein</fullName>
    </submittedName>
</protein>
<proteinExistence type="predicted"/>
<accession>A0ABU2FCP5</accession>
<dbReference type="RefSeq" id="WP_310919117.1">
    <property type="nucleotide sequence ID" value="NZ_JAMQON010000002.1"/>
</dbReference>
<dbReference type="Proteomes" id="UP001259659">
    <property type="component" value="Unassembled WGS sequence"/>
</dbReference>
<evidence type="ECO:0000256" key="1">
    <source>
        <dbReference type="SAM" id="Phobius"/>
    </source>
</evidence>
<organism evidence="2 3">
    <name type="scientific">Haloarcula saliterrae</name>
    <dbReference type="NCBI Taxonomy" id="2950534"/>
    <lineage>
        <taxon>Archaea</taxon>
        <taxon>Methanobacteriati</taxon>
        <taxon>Methanobacteriota</taxon>
        <taxon>Stenosarchaea group</taxon>
        <taxon>Halobacteria</taxon>
        <taxon>Halobacteriales</taxon>
        <taxon>Haloarculaceae</taxon>
        <taxon>Haloarcula</taxon>
    </lineage>
</organism>
<sequence length="81" mass="8683">MSTGRQTRGPDGQYRNQRARRWQVSRYDIVLALIPMAFLLTAVASGLFGVALPTALAGGSVLGVAVLADALFLNPPTERLK</sequence>
<evidence type="ECO:0000313" key="3">
    <source>
        <dbReference type="Proteomes" id="UP001259659"/>
    </source>
</evidence>
<evidence type="ECO:0000313" key="2">
    <source>
        <dbReference type="EMBL" id="MDS0259506.1"/>
    </source>
</evidence>
<feature type="transmembrane region" description="Helical" evidence="1">
    <location>
        <begin position="54"/>
        <end position="73"/>
    </location>
</feature>
<dbReference type="Pfam" id="PF26047">
    <property type="entry name" value="DUF8015"/>
    <property type="match status" value="1"/>
</dbReference>
<feature type="transmembrane region" description="Helical" evidence="1">
    <location>
        <begin position="27"/>
        <end position="48"/>
    </location>
</feature>